<name>A0A158B811_9BURK</name>
<evidence type="ECO:0000313" key="2">
    <source>
        <dbReference type="EMBL" id="SAK66183.1"/>
    </source>
</evidence>
<dbReference type="PROSITE" id="PS51257">
    <property type="entry name" value="PROKAR_LIPOPROTEIN"/>
    <property type="match status" value="1"/>
</dbReference>
<gene>
    <name evidence="2" type="ORF">AWB78_02388</name>
</gene>
<dbReference type="Proteomes" id="UP000071859">
    <property type="component" value="Unassembled WGS sequence"/>
</dbReference>
<dbReference type="EMBL" id="FCOX02000009">
    <property type="protein sequence ID" value="SAK66183.1"/>
    <property type="molecule type" value="Genomic_DNA"/>
</dbReference>
<feature type="chain" id="PRO_5007621458" evidence="1">
    <location>
        <begin position="34"/>
        <end position="246"/>
    </location>
</feature>
<dbReference type="AlphaFoldDB" id="A0A158B811"/>
<proteinExistence type="predicted"/>
<keyword evidence="1" id="KW-0732">Signal</keyword>
<accession>A0A158B811</accession>
<dbReference type="OrthoDB" id="5511088at2"/>
<organism evidence="2 3">
    <name type="scientific">Caballeronia calidae</name>
    <dbReference type="NCBI Taxonomy" id="1777139"/>
    <lineage>
        <taxon>Bacteria</taxon>
        <taxon>Pseudomonadati</taxon>
        <taxon>Pseudomonadota</taxon>
        <taxon>Betaproteobacteria</taxon>
        <taxon>Burkholderiales</taxon>
        <taxon>Burkholderiaceae</taxon>
        <taxon>Caballeronia</taxon>
    </lineage>
</organism>
<comment type="caution">
    <text evidence="2">The sequence shown here is derived from an EMBL/GenBank/DDBJ whole genome shotgun (WGS) entry which is preliminary data.</text>
</comment>
<feature type="signal peptide" evidence="1">
    <location>
        <begin position="1"/>
        <end position="33"/>
    </location>
</feature>
<sequence>MKSNRKARKGTVALAIIASACAAVFVPSGTALATDGNGALVYPPSSTIAGKTYAEWSAKWWQYVFPIPYKSNPTIDTTGAYCDVAQRGPVWFLAGGPNGPVTRRCTIYAQDKPIFFPIINVECSTQDVPQLTYPNGFYCTDGDSCKNCAQYWGGLVTTTSLTATVDGHDVTGLEHFRFTSAPFKFEIPKNNILDPTGAAGTGLSVSDGYWLMLKPLAPGHHTLHFHGEIPSLSFTVDVTYDLVVAE</sequence>
<protein>
    <submittedName>
        <fullName evidence="2">Uncharacterized protein</fullName>
    </submittedName>
</protein>
<evidence type="ECO:0000256" key="1">
    <source>
        <dbReference type="SAM" id="SignalP"/>
    </source>
</evidence>
<evidence type="ECO:0000313" key="3">
    <source>
        <dbReference type="Proteomes" id="UP000071859"/>
    </source>
</evidence>
<keyword evidence="3" id="KW-1185">Reference proteome</keyword>
<reference evidence="2" key="1">
    <citation type="submission" date="2016-01" db="EMBL/GenBank/DDBJ databases">
        <authorList>
            <person name="Peeters C."/>
        </authorList>
    </citation>
    <scope>NUCLEOTIDE SEQUENCE</scope>
    <source>
        <strain evidence="2">LMG 29321</strain>
    </source>
</reference>
<dbReference type="RefSeq" id="WP_157697470.1">
    <property type="nucleotide sequence ID" value="NZ_FCOX02000009.1"/>
</dbReference>